<gene>
    <name evidence="2" type="ORF">K491DRAFT_710066</name>
</gene>
<dbReference type="AlphaFoldDB" id="A0A6A6TSH2"/>
<accession>A0A6A6TSH2</accession>
<organism evidence="2 3">
    <name type="scientific">Lophiostoma macrostomum CBS 122681</name>
    <dbReference type="NCBI Taxonomy" id="1314788"/>
    <lineage>
        <taxon>Eukaryota</taxon>
        <taxon>Fungi</taxon>
        <taxon>Dikarya</taxon>
        <taxon>Ascomycota</taxon>
        <taxon>Pezizomycotina</taxon>
        <taxon>Dothideomycetes</taxon>
        <taxon>Pleosporomycetidae</taxon>
        <taxon>Pleosporales</taxon>
        <taxon>Lophiostomataceae</taxon>
        <taxon>Lophiostoma</taxon>
    </lineage>
</organism>
<feature type="compositionally biased region" description="Basic residues" evidence="1">
    <location>
        <begin position="236"/>
        <end position="249"/>
    </location>
</feature>
<sequence>MARVLRRSPSATTQYYPTYQFMSNIDFDKHYDALLSHFSIMTSLNWLDLASLNKEQREDLRYRINDVLENELRKTYADLTEACKSLITEFVDYYAGKIQDRLEYMGQDRMELLLAVAKEEGGQTLEHLSLCEKKWMSVHEAYVKTKFGAEAKLREIQDYVDVKVEPVLPSRARSRKAHADEKVQGWLQSQSEVGETTDELQKKRIHRRDVGSPRTHFILDLDAATRPESEYTKDRHKEHKHKGKVRKERKKEDENLRVETLVVKHEEKHEEKKLNRVKSFVRERKEQLKGMFALEGNGQSIAVRAVAAHNMTLR</sequence>
<reference evidence="2" key="1">
    <citation type="journal article" date="2020" name="Stud. Mycol.">
        <title>101 Dothideomycetes genomes: a test case for predicting lifestyles and emergence of pathogens.</title>
        <authorList>
            <person name="Haridas S."/>
            <person name="Albert R."/>
            <person name="Binder M."/>
            <person name="Bloem J."/>
            <person name="Labutti K."/>
            <person name="Salamov A."/>
            <person name="Andreopoulos B."/>
            <person name="Baker S."/>
            <person name="Barry K."/>
            <person name="Bills G."/>
            <person name="Bluhm B."/>
            <person name="Cannon C."/>
            <person name="Castanera R."/>
            <person name="Culley D."/>
            <person name="Daum C."/>
            <person name="Ezra D."/>
            <person name="Gonzalez J."/>
            <person name="Henrissat B."/>
            <person name="Kuo A."/>
            <person name="Liang C."/>
            <person name="Lipzen A."/>
            <person name="Lutzoni F."/>
            <person name="Magnuson J."/>
            <person name="Mondo S."/>
            <person name="Nolan M."/>
            <person name="Ohm R."/>
            <person name="Pangilinan J."/>
            <person name="Park H.-J."/>
            <person name="Ramirez L."/>
            <person name="Alfaro M."/>
            <person name="Sun H."/>
            <person name="Tritt A."/>
            <person name="Yoshinaga Y."/>
            <person name="Zwiers L.-H."/>
            <person name="Turgeon B."/>
            <person name="Goodwin S."/>
            <person name="Spatafora J."/>
            <person name="Crous P."/>
            <person name="Grigoriev I."/>
        </authorList>
    </citation>
    <scope>NUCLEOTIDE SEQUENCE</scope>
    <source>
        <strain evidence="2">CBS 122681</strain>
    </source>
</reference>
<protein>
    <submittedName>
        <fullName evidence="2">Uncharacterized protein</fullName>
    </submittedName>
</protein>
<keyword evidence="3" id="KW-1185">Reference proteome</keyword>
<dbReference type="Proteomes" id="UP000799324">
    <property type="component" value="Unassembled WGS sequence"/>
</dbReference>
<feature type="region of interest" description="Disordered" evidence="1">
    <location>
        <begin position="228"/>
        <end position="254"/>
    </location>
</feature>
<evidence type="ECO:0000313" key="3">
    <source>
        <dbReference type="Proteomes" id="UP000799324"/>
    </source>
</evidence>
<evidence type="ECO:0000256" key="1">
    <source>
        <dbReference type="SAM" id="MobiDB-lite"/>
    </source>
</evidence>
<evidence type="ECO:0000313" key="2">
    <source>
        <dbReference type="EMBL" id="KAF2662107.1"/>
    </source>
</evidence>
<name>A0A6A6TSH2_9PLEO</name>
<proteinExistence type="predicted"/>
<dbReference type="EMBL" id="MU004290">
    <property type="protein sequence ID" value="KAF2662107.1"/>
    <property type="molecule type" value="Genomic_DNA"/>
</dbReference>